<dbReference type="EMBL" id="SJPH01000001">
    <property type="protein sequence ID" value="TWT48477.1"/>
    <property type="molecule type" value="Genomic_DNA"/>
</dbReference>
<proteinExistence type="predicted"/>
<evidence type="ECO:0000256" key="1">
    <source>
        <dbReference type="SAM" id="MobiDB-lite"/>
    </source>
</evidence>
<evidence type="ECO:0000313" key="2">
    <source>
        <dbReference type="EMBL" id="TWT48477.1"/>
    </source>
</evidence>
<accession>A0A5C5WDA4</accession>
<comment type="caution">
    <text evidence="2">The sequence shown here is derived from an EMBL/GenBank/DDBJ whole genome shotgun (WGS) entry which is preliminary data.</text>
</comment>
<reference evidence="2 3" key="1">
    <citation type="submission" date="2019-02" db="EMBL/GenBank/DDBJ databases">
        <title>Deep-cultivation of Planctomycetes and their phenomic and genomic characterization uncovers novel biology.</title>
        <authorList>
            <person name="Wiegand S."/>
            <person name="Jogler M."/>
            <person name="Boedeker C."/>
            <person name="Pinto D."/>
            <person name="Vollmers J."/>
            <person name="Rivas-Marin E."/>
            <person name="Kohn T."/>
            <person name="Peeters S.H."/>
            <person name="Heuer A."/>
            <person name="Rast P."/>
            <person name="Oberbeckmann S."/>
            <person name="Bunk B."/>
            <person name="Jeske O."/>
            <person name="Meyerdierks A."/>
            <person name="Storesund J.E."/>
            <person name="Kallscheuer N."/>
            <person name="Luecker S."/>
            <person name="Lage O.M."/>
            <person name="Pohl T."/>
            <person name="Merkel B.J."/>
            <person name="Hornburger P."/>
            <person name="Mueller R.-W."/>
            <person name="Bruemmer F."/>
            <person name="Labrenz M."/>
            <person name="Spormann A.M."/>
            <person name="Op Den Camp H."/>
            <person name="Overmann J."/>
            <person name="Amann R."/>
            <person name="Jetten M.S.M."/>
            <person name="Mascher T."/>
            <person name="Medema M.H."/>
            <person name="Devos D.P."/>
            <person name="Kaster A.-K."/>
            <person name="Ovreas L."/>
            <person name="Rohde M."/>
            <person name="Galperin M.Y."/>
            <person name="Jogler C."/>
        </authorList>
    </citation>
    <scope>NUCLEOTIDE SEQUENCE [LARGE SCALE GENOMIC DNA]</scope>
    <source>
        <strain evidence="2 3">Pla111</strain>
    </source>
</reference>
<evidence type="ECO:0008006" key="4">
    <source>
        <dbReference type="Google" id="ProtNLM"/>
    </source>
</evidence>
<name>A0A5C5WDA4_9BACT</name>
<evidence type="ECO:0000313" key="3">
    <source>
        <dbReference type="Proteomes" id="UP000318995"/>
    </source>
</evidence>
<organism evidence="2 3">
    <name type="scientific">Botrimarina hoheduenensis</name>
    <dbReference type="NCBI Taxonomy" id="2528000"/>
    <lineage>
        <taxon>Bacteria</taxon>
        <taxon>Pseudomonadati</taxon>
        <taxon>Planctomycetota</taxon>
        <taxon>Planctomycetia</taxon>
        <taxon>Pirellulales</taxon>
        <taxon>Lacipirellulaceae</taxon>
        <taxon>Botrimarina</taxon>
    </lineage>
</organism>
<feature type="region of interest" description="Disordered" evidence="1">
    <location>
        <begin position="1"/>
        <end position="29"/>
    </location>
</feature>
<dbReference type="Proteomes" id="UP000318995">
    <property type="component" value="Unassembled WGS sequence"/>
</dbReference>
<protein>
    <recommendedName>
        <fullName evidence="4">PEP-CTERM protein-sorting domain-containing protein</fullName>
    </recommendedName>
</protein>
<dbReference type="AlphaFoldDB" id="A0A5C5WDA4"/>
<gene>
    <name evidence="2" type="ORF">Pla111_02450</name>
</gene>
<keyword evidence="3" id="KW-1185">Reference proteome</keyword>
<sequence length="395" mass="41306">MGSGEGVEVRCLPSPRTRRPLQPTPSTRFDDNSLGTVLDAIGIPDSALDEANLVGAALGGTDFVFTGDEPKLVFRDRFDPTLLWAVNDPPLGVVHSAEGTTATSGDFVFGNPFASTFGAVNPTTLSAPANPILINEFEPNPSGSDPASVSIELRGPPGGSFTGSLIAVEANLATPTVNRSNAISGIFDTNGLLVVTISDLENPSFTLVLLENDVPPTLGEMFDVATYLPTTLDAIGIPDSALDEANLVGAALGGTDFVFTGDEPKLVFRDALDPSIVWAVNDPPFGQLINAEGAVASDDDFVFGNPLVPTFGAVNPTSATDVLQGDFNLDGVVNAADYTVWRDGLGTKFTPSDYTLWADNYGITSGPASGTIPEPAAGILWLVALSAFWRNCRRD</sequence>